<evidence type="ECO:0000256" key="7">
    <source>
        <dbReference type="ARBA" id="ARBA00022777"/>
    </source>
</evidence>
<dbReference type="InterPro" id="IPR050640">
    <property type="entry name" value="Bact_2-comp_sensor_kinase"/>
</dbReference>
<evidence type="ECO:0000256" key="3">
    <source>
        <dbReference type="ARBA" id="ARBA00022553"/>
    </source>
</evidence>
<keyword evidence="15" id="KW-1185">Reference proteome</keyword>
<evidence type="ECO:0000256" key="10">
    <source>
        <dbReference type="ARBA" id="ARBA00023012"/>
    </source>
</evidence>
<accession>A0ABX1YF46</accession>
<keyword evidence="10" id="KW-0902">Two-component regulatory system</keyword>
<evidence type="ECO:0000259" key="13">
    <source>
        <dbReference type="Pfam" id="PF06580"/>
    </source>
</evidence>
<dbReference type="RefSeq" id="WP_171717318.1">
    <property type="nucleotide sequence ID" value="NZ_WHOB01000027.1"/>
</dbReference>
<evidence type="ECO:0000256" key="6">
    <source>
        <dbReference type="ARBA" id="ARBA00022741"/>
    </source>
</evidence>
<dbReference type="PANTHER" id="PTHR34220:SF11">
    <property type="entry name" value="SENSOR PROTEIN KINASE HPTS"/>
    <property type="match status" value="1"/>
</dbReference>
<evidence type="ECO:0000256" key="9">
    <source>
        <dbReference type="ARBA" id="ARBA00022989"/>
    </source>
</evidence>
<evidence type="ECO:0000256" key="1">
    <source>
        <dbReference type="ARBA" id="ARBA00004651"/>
    </source>
</evidence>
<organism evidence="14 15">
    <name type="scientific">Paenibacillus phytohabitans</name>
    <dbReference type="NCBI Taxonomy" id="2654978"/>
    <lineage>
        <taxon>Bacteria</taxon>
        <taxon>Bacillati</taxon>
        <taxon>Bacillota</taxon>
        <taxon>Bacilli</taxon>
        <taxon>Bacillales</taxon>
        <taxon>Paenibacillaceae</taxon>
        <taxon>Paenibacillus</taxon>
    </lineage>
</organism>
<feature type="transmembrane region" description="Helical" evidence="12">
    <location>
        <begin position="9"/>
        <end position="30"/>
    </location>
</feature>
<dbReference type="Pfam" id="PF06580">
    <property type="entry name" value="His_kinase"/>
    <property type="match status" value="1"/>
</dbReference>
<dbReference type="PANTHER" id="PTHR34220">
    <property type="entry name" value="SENSOR HISTIDINE KINASE YPDA"/>
    <property type="match status" value="1"/>
</dbReference>
<dbReference type="InterPro" id="IPR036890">
    <property type="entry name" value="HATPase_C_sf"/>
</dbReference>
<dbReference type="InterPro" id="IPR010559">
    <property type="entry name" value="Sig_transdc_His_kin_internal"/>
</dbReference>
<dbReference type="Proteomes" id="UP000596857">
    <property type="component" value="Unassembled WGS sequence"/>
</dbReference>
<keyword evidence="4" id="KW-0808">Transferase</keyword>
<evidence type="ECO:0000256" key="5">
    <source>
        <dbReference type="ARBA" id="ARBA00022692"/>
    </source>
</evidence>
<keyword evidence="11 12" id="KW-0472">Membrane</keyword>
<proteinExistence type="predicted"/>
<evidence type="ECO:0000256" key="4">
    <source>
        <dbReference type="ARBA" id="ARBA00022679"/>
    </source>
</evidence>
<evidence type="ECO:0000313" key="14">
    <source>
        <dbReference type="EMBL" id="NOU79458.1"/>
    </source>
</evidence>
<gene>
    <name evidence="14" type="ORF">GC101_11275</name>
</gene>
<keyword evidence="6" id="KW-0547">Nucleotide-binding</keyword>
<keyword evidence="8" id="KW-0067">ATP-binding</keyword>
<evidence type="ECO:0000256" key="11">
    <source>
        <dbReference type="ARBA" id="ARBA00023136"/>
    </source>
</evidence>
<comment type="subcellular location">
    <subcellularLocation>
        <location evidence="1">Cell membrane</location>
        <topology evidence="1">Multi-pass membrane protein</topology>
    </subcellularLocation>
</comment>
<keyword evidence="2" id="KW-1003">Cell membrane</keyword>
<evidence type="ECO:0000256" key="8">
    <source>
        <dbReference type="ARBA" id="ARBA00022840"/>
    </source>
</evidence>
<dbReference type="EMBL" id="WHOB01000027">
    <property type="protein sequence ID" value="NOU79458.1"/>
    <property type="molecule type" value="Genomic_DNA"/>
</dbReference>
<feature type="domain" description="Signal transduction histidine kinase internal region" evidence="13">
    <location>
        <begin position="380"/>
        <end position="458"/>
    </location>
</feature>
<keyword evidence="9 12" id="KW-1133">Transmembrane helix</keyword>
<dbReference type="SUPFAM" id="SSF55874">
    <property type="entry name" value="ATPase domain of HSP90 chaperone/DNA topoisomerase II/histidine kinase"/>
    <property type="match status" value="1"/>
</dbReference>
<protein>
    <recommendedName>
        <fullName evidence="13">Signal transduction histidine kinase internal region domain-containing protein</fullName>
    </recommendedName>
</protein>
<dbReference type="Gene3D" id="3.30.565.10">
    <property type="entry name" value="Histidine kinase-like ATPase, C-terminal domain"/>
    <property type="match status" value="1"/>
</dbReference>
<dbReference type="Gene3D" id="6.10.340.10">
    <property type="match status" value="1"/>
</dbReference>
<evidence type="ECO:0000256" key="2">
    <source>
        <dbReference type="ARBA" id="ARBA00022475"/>
    </source>
</evidence>
<comment type="caution">
    <text evidence="14">The sequence shown here is derived from an EMBL/GenBank/DDBJ whole genome shotgun (WGS) entry which is preliminary data.</text>
</comment>
<reference evidence="14 15" key="1">
    <citation type="submission" date="2019-10" db="EMBL/GenBank/DDBJ databases">
        <title>Description of Paenibacillus terricola sp. nov.</title>
        <authorList>
            <person name="Carlier A."/>
            <person name="Qi S."/>
        </authorList>
    </citation>
    <scope>NUCLEOTIDE SEQUENCE [LARGE SCALE GENOMIC DNA]</scope>
    <source>
        <strain evidence="14 15">LMG 31459</strain>
    </source>
</reference>
<evidence type="ECO:0000313" key="15">
    <source>
        <dbReference type="Proteomes" id="UP000596857"/>
    </source>
</evidence>
<name>A0ABX1YF46_9BACL</name>
<keyword evidence="5 12" id="KW-0812">Transmembrane</keyword>
<sequence>MQLSIKTRLFLNFTLLSSILVVSSASLFYYQSSKDLISRVEETNRQQLYRYQEALDNVIEDMDRISAQVIYSSDIKNYLYEGMSDDSSFQSFSKRQKYEELLRSFNGPWFIASQINIIARDGFFLTYGQNMDIAQDIKDEIRKAEWLDDALNLSGDKLLLSPHVSEWQEDHSVYFSLVRSFNFPNNQPEAVVEIQQPLELLSDTLELGSSEAVPATRVYVINDNGDIFYPYSETAASPPAIPRWPGSNTEIMREDDNHKMLWSQMRSDFSGLTVLIEQPKSEVMAPVAHLQRITLILAVFGEIISLLIAYALSERIASPIRYLQKRLEKLNIDNVNTSSVNKLKNITEMSLLYETFEEMRIRLNLSLNDVIQAQKRENIAHLQAMYAQMNPHFLFNTLTALASYAEETGFRDFTLLTQKLSSMLRYSTNSMADVVNLKQEVHYTVQYMELMEFRYDGQFSFTVDLDPCMEGEQLPKFLLQPLVENSFVHGFKLARPPWRIDIKVTALTTEASAWEIRIRDNGSGFTTSAYQDTLTLIEELNQGKIRQLDKLSAQGLGHLGILNTLTRCRLFWNTRVSFALSNRHDGMEFIITVRR</sequence>
<keyword evidence="7" id="KW-0418">Kinase</keyword>
<keyword evidence="3" id="KW-0597">Phosphoprotein</keyword>
<evidence type="ECO:0000256" key="12">
    <source>
        <dbReference type="SAM" id="Phobius"/>
    </source>
</evidence>